<evidence type="ECO:0000313" key="2">
    <source>
        <dbReference type="EMBL" id="NIF20363.1"/>
    </source>
</evidence>
<dbReference type="EMBL" id="VWXF01000001">
    <property type="protein sequence ID" value="NIF20363.1"/>
    <property type="molecule type" value="Genomic_DNA"/>
</dbReference>
<feature type="transmembrane region" description="Helical" evidence="1">
    <location>
        <begin position="276"/>
        <end position="294"/>
    </location>
</feature>
<feature type="transmembrane region" description="Helical" evidence="1">
    <location>
        <begin position="171"/>
        <end position="191"/>
    </location>
</feature>
<feature type="transmembrane region" description="Helical" evidence="1">
    <location>
        <begin position="203"/>
        <end position="224"/>
    </location>
</feature>
<sequence>MLTPEQSSNRWALRQDVVSSEIDSYTLVIAGGQFERALKLTGLGRLMATQLSKPQCYAHLLQQLQDHYPRHSESELALALRTLLAKFNDAGFIQADRDALSSLKLSQPSRPQSWRVERWKLPNPDKLALNVAQLIRLSPAIFRHLLLDFMVALSLFSLSQSATKYAPLDHVFALTPGTCVAVVSLWLIWIVTHEMAHATVCRFYGFPVAGAGLMFRGFFVPSVYVNTSTVQLSPERNLHFQVALAGPLVDLIFAGCCAAIMLTASPVTPLYLTGEYASLGMMMGLFFNLTPFRASDGSSMYYSLFSPAKQFGSASGKVLGVTVARLVFNLWMAIYILLVLALLARITGSIL</sequence>
<reference evidence="2 3" key="1">
    <citation type="journal article" date="2019" name="bioRxiv">
        <title>Bacteria contribute to plant secondary compound degradation in a generalist herbivore system.</title>
        <authorList>
            <person name="Francoeur C.B."/>
            <person name="Khadempour L."/>
            <person name="Moreira-Soto R.D."/>
            <person name="Gotting K."/>
            <person name="Book A.J."/>
            <person name="Pinto-Tomas A.A."/>
            <person name="Keefover-Ring K."/>
            <person name="Currie C.R."/>
        </authorList>
    </citation>
    <scope>NUCLEOTIDE SEQUENCE [LARGE SCALE GENOMIC DNA]</scope>
    <source>
        <strain evidence="2">Acro-835</strain>
    </source>
</reference>
<dbReference type="Proteomes" id="UP001515683">
    <property type="component" value="Unassembled WGS sequence"/>
</dbReference>
<name>A0ABX0R4M9_9GAMM</name>
<evidence type="ECO:0000313" key="3">
    <source>
        <dbReference type="Proteomes" id="UP001515683"/>
    </source>
</evidence>
<proteinExistence type="predicted"/>
<keyword evidence="1" id="KW-0812">Transmembrane</keyword>
<accession>A0ABX0R4M9</accession>
<organism evidence="2 3">
    <name type="scientific">Candidatus Pantoea multigeneris</name>
    <dbReference type="NCBI Taxonomy" id="2608357"/>
    <lineage>
        <taxon>Bacteria</taxon>
        <taxon>Pseudomonadati</taxon>
        <taxon>Pseudomonadota</taxon>
        <taxon>Gammaproteobacteria</taxon>
        <taxon>Enterobacterales</taxon>
        <taxon>Erwiniaceae</taxon>
        <taxon>Pantoea</taxon>
    </lineage>
</organism>
<feature type="transmembrane region" description="Helical" evidence="1">
    <location>
        <begin position="326"/>
        <end position="346"/>
    </location>
</feature>
<keyword evidence="3" id="KW-1185">Reference proteome</keyword>
<protein>
    <submittedName>
        <fullName evidence="2">Uncharacterized protein</fullName>
    </submittedName>
</protein>
<gene>
    <name evidence="2" type="ORF">F3J40_01850</name>
</gene>
<comment type="caution">
    <text evidence="2">The sequence shown here is derived from an EMBL/GenBank/DDBJ whole genome shotgun (WGS) entry which is preliminary data.</text>
</comment>
<feature type="transmembrane region" description="Helical" evidence="1">
    <location>
        <begin position="140"/>
        <end position="159"/>
    </location>
</feature>
<evidence type="ECO:0000256" key="1">
    <source>
        <dbReference type="SAM" id="Phobius"/>
    </source>
</evidence>
<dbReference type="RefSeq" id="WP_167012342.1">
    <property type="nucleotide sequence ID" value="NZ_VWXF01000001.1"/>
</dbReference>
<keyword evidence="1" id="KW-1133">Transmembrane helix</keyword>
<keyword evidence="1" id="KW-0472">Membrane</keyword>
<feature type="transmembrane region" description="Helical" evidence="1">
    <location>
        <begin position="244"/>
        <end position="264"/>
    </location>
</feature>